<feature type="non-terminal residue" evidence="1">
    <location>
        <position position="1"/>
    </location>
</feature>
<keyword evidence="2" id="KW-1185">Reference proteome</keyword>
<gene>
    <name evidence="1" type="ORF">ONB1V03_LOCUS20178</name>
</gene>
<dbReference type="EMBL" id="CAJPVJ010033559">
    <property type="protein sequence ID" value="CAG2180757.1"/>
    <property type="molecule type" value="Genomic_DNA"/>
</dbReference>
<organism evidence="1">
    <name type="scientific">Oppiella nova</name>
    <dbReference type="NCBI Taxonomy" id="334625"/>
    <lineage>
        <taxon>Eukaryota</taxon>
        <taxon>Metazoa</taxon>
        <taxon>Ecdysozoa</taxon>
        <taxon>Arthropoda</taxon>
        <taxon>Chelicerata</taxon>
        <taxon>Arachnida</taxon>
        <taxon>Acari</taxon>
        <taxon>Acariformes</taxon>
        <taxon>Sarcoptiformes</taxon>
        <taxon>Oribatida</taxon>
        <taxon>Brachypylina</taxon>
        <taxon>Oppioidea</taxon>
        <taxon>Oppiidae</taxon>
        <taxon>Oppiella</taxon>
    </lineage>
</organism>
<dbReference type="Proteomes" id="UP000728032">
    <property type="component" value="Unassembled WGS sequence"/>
</dbReference>
<dbReference type="EMBL" id="OC948384">
    <property type="protein sequence ID" value="CAD7663620.1"/>
    <property type="molecule type" value="Genomic_DNA"/>
</dbReference>
<dbReference type="AlphaFoldDB" id="A0A7R9MNQ1"/>
<evidence type="ECO:0000313" key="1">
    <source>
        <dbReference type="EMBL" id="CAD7663620.1"/>
    </source>
</evidence>
<evidence type="ECO:0000313" key="2">
    <source>
        <dbReference type="Proteomes" id="UP000728032"/>
    </source>
</evidence>
<name>A0A7R9MNQ1_9ACAR</name>
<protein>
    <submittedName>
        <fullName evidence="1">Uncharacterized protein</fullName>
    </submittedName>
</protein>
<dbReference type="OrthoDB" id="6505372at2759"/>
<sequence length="119" mass="13794">MTMSDLKHKECESIESNSDATEYRQLATIIVNNLLTRAVSKVNEQIFQMRASQMNVTPKYNETNLDLMFAPDIQIDLVGTRTPSPEEEPYLDWSYNKKEYRFKAPVDQQSTSFDTDFSI</sequence>
<reference evidence="1" key="1">
    <citation type="submission" date="2020-11" db="EMBL/GenBank/DDBJ databases">
        <authorList>
            <person name="Tran Van P."/>
        </authorList>
    </citation>
    <scope>NUCLEOTIDE SEQUENCE</scope>
</reference>
<proteinExistence type="predicted"/>
<accession>A0A7R9MNQ1</accession>